<keyword evidence="2" id="KW-1185">Reference proteome</keyword>
<name>A0A9P4KC24_9PLEO</name>
<comment type="caution">
    <text evidence="1">The sequence shown here is derived from an EMBL/GenBank/DDBJ whole genome shotgun (WGS) entry which is preliminary data.</text>
</comment>
<protein>
    <submittedName>
        <fullName evidence="1">Uncharacterized protein</fullName>
    </submittedName>
</protein>
<dbReference type="EMBL" id="ML986627">
    <property type="protein sequence ID" value="KAF2263329.1"/>
    <property type="molecule type" value="Genomic_DNA"/>
</dbReference>
<dbReference type="AlphaFoldDB" id="A0A9P4KC24"/>
<organism evidence="1 2">
    <name type="scientific">Lojkania enalia</name>
    <dbReference type="NCBI Taxonomy" id="147567"/>
    <lineage>
        <taxon>Eukaryota</taxon>
        <taxon>Fungi</taxon>
        <taxon>Dikarya</taxon>
        <taxon>Ascomycota</taxon>
        <taxon>Pezizomycotina</taxon>
        <taxon>Dothideomycetes</taxon>
        <taxon>Pleosporomycetidae</taxon>
        <taxon>Pleosporales</taxon>
        <taxon>Pleosporales incertae sedis</taxon>
        <taxon>Lojkania</taxon>
    </lineage>
</organism>
<dbReference type="Proteomes" id="UP000800093">
    <property type="component" value="Unassembled WGS sequence"/>
</dbReference>
<accession>A0A9P4KC24</accession>
<gene>
    <name evidence="1" type="ORF">CC78DRAFT_284351</name>
</gene>
<evidence type="ECO:0000313" key="2">
    <source>
        <dbReference type="Proteomes" id="UP000800093"/>
    </source>
</evidence>
<evidence type="ECO:0000313" key="1">
    <source>
        <dbReference type="EMBL" id="KAF2263329.1"/>
    </source>
</evidence>
<sequence>MKRDEAVRLYLLAVAGVFVLHVFERGIGVIHGSPCARHHTFRPWSPQLLKLVRDSALRPECRQGTLISQFAPWWRNSSFSLLGGWTAVGMDMPSSRVLIPRTVPVPGLRRRRQEARRSNYPLEEAQ</sequence>
<reference evidence="2" key="1">
    <citation type="journal article" date="2020" name="Stud. Mycol.">
        <title>101 Dothideomycetes genomes: A test case for predicting lifestyles and emergence of pathogens.</title>
        <authorList>
            <person name="Haridas S."/>
            <person name="Albert R."/>
            <person name="Binder M."/>
            <person name="Bloem J."/>
            <person name="LaButti K."/>
            <person name="Salamov A."/>
            <person name="Andreopoulos B."/>
            <person name="Baker S."/>
            <person name="Barry K."/>
            <person name="Bills G."/>
            <person name="Bluhm B."/>
            <person name="Cannon C."/>
            <person name="Castanera R."/>
            <person name="Culley D."/>
            <person name="Daum C."/>
            <person name="Ezra D."/>
            <person name="Gonzalez J."/>
            <person name="Henrissat B."/>
            <person name="Kuo A."/>
            <person name="Liang C."/>
            <person name="Lipzen A."/>
            <person name="Lutzoni F."/>
            <person name="Magnuson J."/>
            <person name="Mondo S."/>
            <person name="Nolan M."/>
            <person name="Ohm R."/>
            <person name="Pangilinan J."/>
            <person name="Park H.-J."/>
            <person name="Ramirez L."/>
            <person name="Alfaro M."/>
            <person name="Sun H."/>
            <person name="Tritt A."/>
            <person name="Yoshinaga Y."/>
            <person name="Zwiers L.-H."/>
            <person name="Turgeon B."/>
            <person name="Goodwin S."/>
            <person name="Spatafora J."/>
            <person name="Crous P."/>
            <person name="Grigoriev I."/>
        </authorList>
    </citation>
    <scope>NUCLEOTIDE SEQUENCE [LARGE SCALE GENOMIC DNA]</scope>
    <source>
        <strain evidence="2">CBS 304.66</strain>
    </source>
</reference>
<proteinExistence type="predicted"/>